<protein>
    <submittedName>
        <fullName evidence="6">Membrane protein</fullName>
    </submittedName>
</protein>
<organism evidence="6 7">
    <name type="scientific">Streptomonospora alba</name>
    <dbReference type="NCBI Taxonomy" id="183763"/>
    <lineage>
        <taxon>Bacteria</taxon>
        <taxon>Bacillati</taxon>
        <taxon>Actinomycetota</taxon>
        <taxon>Actinomycetes</taxon>
        <taxon>Streptosporangiales</taxon>
        <taxon>Nocardiopsidaceae</taxon>
        <taxon>Streptomonospora</taxon>
    </lineage>
</organism>
<evidence type="ECO:0000256" key="3">
    <source>
        <dbReference type="ARBA" id="ARBA00022989"/>
    </source>
</evidence>
<comment type="caution">
    <text evidence="6">The sequence shown here is derived from an EMBL/GenBank/DDBJ whole genome shotgun (WGS) entry which is preliminary data.</text>
</comment>
<proteinExistence type="predicted"/>
<dbReference type="OrthoDB" id="3790625at2"/>
<evidence type="ECO:0000256" key="1">
    <source>
        <dbReference type="ARBA" id="ARBA00004141"/>
    </source>
</evidence>
<dbReference type="InterPro" id="IPR032808">
    <property type="entry name" value="DoxX"/>
</dbReference>
<sequence>MNVALWIAAGLLAAALLGGSAKTVVPKERMAGLAGDWSEWVEDFSPGALRAIGVVELLGAVGLILPAVVGIAPVLVPLAASGAALLFVGAVVMRLRRGERKTIVGDLAYLALAVFVAWGRFGPEAFTG</sequence>
<name>A0A0C2JCW4_9ACTN</name>
<accession>A0A0C2JCW4</accession>
<feature type="transmembrane region" description="Helical" evidence="5">
    <location>
        <begin position="103"/>
        <end position="121"/>
    </location>
</feature>
<evidence type="ECO:0000313" key="7">
    <source>
        <dbReference type="Proteomes" id="UP000031675"/>
    </source>
</evidence>
<dbReference type="EMBL" id="JROO01000048">
    <property type="protein sequence ID" value="KIH96790.1"/>
    <property type="molecule type" value="Genomic_DNA"/>
</dbReference>
<comment type="subcellular location">
    <subcellularLocation>
        <location evidence="1">Membrane</location>
        <topology evidence="1">Multi-pass membrane protein</topology>
    </subcellularLocation>
</comment>
<dbReference type="GO" id="GO:0016020">
    <property type="term" value="C:membrane"/>
    <property type="evidence" value="ECO:0007669"/>
    <property type="project" value="UniProtKB-SubCell"/>
</dbReference>
<keyword evidence="4 5" id="KW-0472">Membrane</keyword>
<gene>
    <name evidence="6" type="ORF">LP52_22940</name>
</gene>
<reference evidence="7" key="1">
    <citation type="journal article" date="2015" name="Chem. Biol.">
        <title>Structure, bioactivity, and resistance mechanism of streptomonomicin, an unusual lasso Peptide from an understudied halophilic actinomycete.</title>
        <authorList>
            <person name="Metelev M."/>
            <person name="Tietz J.I."/>
            <person name="Melby J.O."/>
            <person name="Blair P.M."/>
            <person name="Zhu L."/>
            <person name="Livnat I."/>
            <person name="Severinov K."/>
            <person name="Mitchell D.A."/>
        </authorList>
    </citation>
    <scope>NUCLEOTIDE SEQUENCE [LARGE SCALE GENOMIC DNA]</scope>
    <source>
        <strain evidence="7">YIM 90003</strain>
    </source>
</reference>
<feature type="transmembrane region" description="Helical" evidence="5">
    <location>
        <begin position="63"/>
        <end position="91"/>
    </location>
</feature>
<evidence type="ECO:0000256" key="2">
    <source>
        <dbReference type="ARBA" id="ARBA00022692"/>
    </source>
</evidence>
<keyword evidence="7" id="KW-1185">Reference proteome</keyword>
<evidence type="ECO:0000313" key="6">
    <source>
        <dbReference type="EMBL" id="KIH96790.1"/>
    </source>
</evidence>
<keyword evidence="2 5" id="KW-0812">Transmembrane</keyword>
<dbReference type="Proteomes" id="UP000031675">
    <property type="component" value="Unassembled WGS sequence"/>
</dbReference>
<evidence type="ECO:0000256" key="5">
    <source>
        <dbReference type="SAM" id="Phobius"/>
    </source>
</evidence>
<evidence type="ECO:0000256" key="4">
    <source>
        <dbReference type="ARBA" id="ARBA00023136"/>
    </source>
</evidence>
<dbReference type="RefSeq" id="WP_040276463.1">
    <property type="nucleotide sequence ID" value="NZ_JROO01000048.1"/>
</dbReference>
<dbReference type="Pfam" id="PF13564">
    <property type="entry name" value="DoxX_2"/>
    <property type="match status" value="1"/>
</dbReference>
<keyword evidence="3 5" id="KW-1133">Transmembrane helix</keyword>
<dbReference type="AlphaFoldDB" id="A0A0C2JCW4"/>